<evidence type="ECO:0000313" key="3">
    <source>
        <dbReference type="EMBL" id="WXB13594.1"/>
    </source>
</evidence>
<gene>
    <name evidence="3" type="ORF">LZC94_37875</name>
</gene>
<protein>
    <recommendedName>
        <fullName evidence="5">DUF1109 domain-containing protein</fullName>
    </recommendedName>
</protein>
<proteinExistence type="predicted"/>
<evidence type="ECO:0000256" key="2">
    <source>
        <dbReference type="SAM" id="Phobius"/>
    </source>
</evidence>
<feature type="transmembrane region" description="Helical" evidence="2">
    <location>
        <begin position="168"/>
        <end position="189"/>
    </location>
</feature>
<dbReference type="RefSeq" id="WP_394823208.1">
    <property type="nucleotide sequence ID" value="NZ_CP089984.1"/>
</dbReference>
<feature type="transmembrane region" description="Helical" evidence="2">
    <location>
        <begin position="227"/>
        <end position="248"/>
    </location>
</feature>
<organism evidence="3 4">
    <name type="scientific">Pendulispora albinea</name>
    <dbReference type="NCBI Taxonomy" id="2741071"/>
    <lineage>
        <taxon>Bacteria</taxon>
        <taxon>Pseudomonadati</taxon>
        <taxon>Myxococcota</taxon>
        <taxon>Myxococcia</taxon>
        <taxon>Myxococcales</taxon>
        <taxon>Sorangiineae</taxon>
        <taxon>Pendulisporaceae</taxon>
        <taxon>Pendulispora</taxon>
    </lineage>
</organism>
<dbReference type="Proteomes" id="UP001370348">
    <property type="component" value="Chromosome"/>
</dbReference>
<accession>A0ABZ2LRR1</accession>
<evidence type="ECO:0008006" key="5">
    <source>
        <dbReference type="Google" id="ProtNLM"/>
    </source>
</evidence>
<feature type="transmembrane region" description="Helical" evidence="2">
    <location>
        <begin position="64"/>
        <end position="91"/>
    </location>
</feature>
<sequence>MSGDESTRHDAEGSGPESPGSGSGSGSGSSELDLEAVRLRVLSDIARERGVSATLRNLPTEVRFALAMAAIGLVFAAFFSFIPWALAHYPYVPAKWRDLGWGRAWKWNERILALVMLGAVLLVALVRRALRPLHVVATRSADVWVLALAFIAPFMMPVAMPQHEPEPARQYVVCFVLGLALGGLLLLLLRTLDRSVHADRARAVVAVGTAGFATALALQLACPWKGPLHHLSCHAPIGLALAGVYALFVRFSKR</sequence>
<feature type="region of interest" description="Disordered" evidence="1">
    <location>
        <begin position="1"/>
        <end position="30"/>
    </location>
</feature>
<dbReference type="EMBL" id="CP089984">
    <property type="protein sequence ID" value="WXB13594.1"/>
    <property type="molecule type" value="Genomic_DNA"/>
</dbReference>
<evidence type="ECO:0000313" key="4">
    <source>
        <dbReference type="Proteomes" id="UP001370348"/>
    </source>
</evidence>
<evidence type="ECO:0000256" key="1">
    <source>
        <dbReference type="SAM" id="MobiDB-lite"/>
    </source>
</evidence>
<reference evidence="3 4" key="1">
    <citation type="submission" date="2021-12" db="EMBL/GenBank/DDBJ databases">
        <title>Discovery of the Pendulisporaceae a myxobacterial family with distinct sporulation behavior and unique specialized metabolism.</title>
        <authorList>
            <person name="Garcia R."/>
            <person name="Popoff A."/>
            <person name="Bader C.D."/>
            <person name="Loehr J."/>
            <person name="Walesch S."/>
            <person name="Walt C."/>
            <person name="Boldt J."/>
            <person name="Bunk B."/>
            <person name="Haeckl F.J.F.P.J."/>
            <person name="Gunesch A.P."/>
            <person name="Birkelbach J."/>
            <person name="Nuebel U."/>
            <person name="Pietschmann T."/>
            <person name="Bach T."/>
            <person name="Mueller R."/>
        </authorList>
    </citation>
    <scope>NUCLEOTIDE SEQUENCE [LARGE SCALE GENOMIC DNA]</scope>
    <source>
        <strain evidence="3 4">MSr11954</strain>
    </source>
</reference>
<name>A0ABZ2LRR1_9BACT</name>
<keyword evidence="4" id="KW-1185">Reference proteome</keyword>
<feature type="compositionally biased region" description="Basic and acidic residues" evidence="1">
    <location>
        <begin position="1"/>
        <end position="12"/>
    </location>
</feature>
<keyword evidence="2" id="KW-0812">Transmembrane</keyword>
<feature type="transmembrane region" description="Helical" evidence="2">
    <location>
        <begin position="201"/>
        <end position="221"/>
    </location>
</feature>
<keyword evidence="2" id="KW-0472">Membrane</keyword>
<feature type="transmembrane region" description="Helical" evidence="2">
    <location>
        <begin position="111"/>
        <end position="130"/>
    </location>
</feature>
<keyword evidence="2" id="KW-1133">Transmembrane helix</keyword>
<feature type="transmembrane region" description="Helical" evidence="2">
    <location>
        <begin position="142"/>
        <end position="162"/>
    </location>
</feature>